<evidence type="ECO:0000313" key="4">
    <source>
        <dbReference type="Proteomes" id="UP000244956"/>
    </source>
</evidence>
<dbReference type="AlphaFoldDB" id="A0A2U2B542"/>
<sequence>MGPLYKHLRHKAGHRIFTPALLFFWIFIFSGNIQADAAKDKDCVNCFSTSVETVETEGECITYEILVEAGDSCKHALSHFTVTVLCGNISDASNSRNWKMEYPVTDPTTGLTGLKVDDIQEFGENGQESFTLTYTVCADNEECLNELTSQSFEVAYKAATCVFFEEIEPPVRYVPLEASLEPTHITCTNSQSGAIQTTVSGGVSPYSFEWSNGANTQNLSNLEAGLYSLTVTDAADSSIVLSTEITAPASITPRAAITPAACGQNTGAIDLTVSGGSGEYNFQWDNGSTEEDLENLGTGMYTVVISDSAGCTREATFYVSEESPISISETHNKLKCYEDSTGTIEIEATGGTEPYSFKWSSGDTTQNLSGLNAGLYTVIVTDSLGCTKTKNINLSKELFYASIATTDAGCSGKGGSASITLRNGTEPYSIEWSTGDSTLTVEDLEAGYYTVRIIDVNGCEIYQAVNINQSEAPKISVSSSWTGCSPDDSIRVDLSANGGAAPHEWIVNGENSSSTFYLDDAANLEVTVIDATGCTSTQNTEITPKTGGPEVQINLTDASCNNPLGSASLSINGESPFSVHWNGESGELSTDSLTAGTYTVQVTDADGCETSKSFTVSNIEKPTAEIISPDMMPDCSSSDNILEGITTNATTIGWELISSDSNWVLTSNGSQTATYNAGTGSATAILSAESTDGCFASDTIDLNCIDNSTPTDSIDDGDSNGGNNGGGSNDDPTYKDCSAGCYEITSETITSTGADCYHYEFTIKSDGTCFYDLSHLVIELEEGVAANVENSLGYPMEINFTDPQSEMFGIKIDEISGLEESRDSLVVTFDLCGTESAVTDFRFGFKAGRCLDIIKIETPKVSDLKTATETGNIDLMVYPNPATSFVTFDFAVSKSMSVTIELYDSAGNKVDQVFNQAAEKNIDYKISSSLNKSADRMFFYRIKAGNRILEGKIMKID</sequence>
<dbReference type="NCBIfam" id="TIGR04183">
    <property type="entry name" value="Por_Secre_tail"/>
    <property type="match status" value="1"/>
</dbReference>
<dbReference type="Proteomes" id="UP000244956">
    <property type="component" value="Unassembled WGS sequence"/>
</dbReference>
<dbReference type="EMBL" id="QEWP01000018">
    <property type="protein sequence ID" value="PWD98176.1"/>
    <property type="molecule type" value="Genomic_DNA"/>
</dbReference>
<dbReference type="Pfam" id="PF18962">
    <property type="entry name" value="Por_Secre_tail"/>
    <property type="match status" value="1"/>
</dbReference>
<dbReference type="InterPro" id="IPR026444">
    <property type="entry name" value="Secre_tail"/>
</dbReference>
<comment type="caution">
    <text evidence="3">The sequence shown here is derived from an EMBL/GenBank/DDBJ whole genome shotgun (WGS) entry which is preliminary data.</text>
</comment>
<evidence type="ECO:0000256" key="1">
    <source>
        <dbReference type="SAM" id="MobiDB-lite"/>
    </source>
</evidence>
<feature type="compositionally biased region" description="Gly residues" evidence="1">
    <location>
        <begin position="719"/>
        <end position="728"/>
    </location>
</feature>
<name>A0A2U2B542_9BACT</name>
<evidence type="ECO:0000259" key="2">
    <source>
        <dbReference type="Pfam" id="PF18962"/>
    </source>
</evidence>
<reference evidence="3 4" key="1">
    <citation type="submission" date="2018-05" db="EMBL/GenBank/DDBJ databases">
        <title>Marinilabilia rubrum sp. nov., isolated from saltern sediment.</title>
        <authorList>
            <person name="Zhang R."/>
        </authorList>
    </citation>
    <scope>NUCLEOTIDE SEQUENCE [LARGE SCALE GENOMIC DNA]</scope>
    <source>
        <strain evidence="3 4">WTE16</strain>
    </source>
</reference>
<dbReference type="OrthoDB" id="7794186at2"/>
<accession>A0A2U2B542</accession>
<dbReference type="InterPro" id="IPR025667">
    <property type="entry name" value="SprB_repeat"/>
</dbReference>
<feature type="region of interest" description="Disordered" evidence="1">
    <location>
        <begin position="710"/>
        <end position="730"/>
    </location>
</feature>
<evidence type="ECO:0000313" key="3">
    <source>
        <dbReference type="EMBL" id="PWD98176.1"/>
    </source>
</evidence>
<dbReference type="RefSeq" id="WP_109265670.1">
    <property type="nucleotide sequence ID" value="NZ_QEWP01000018.1"/>
</dbReference>
<organism evidence="3 4">
    <name type="scientific">Marinilabilia rubra</name>
    <dbReference type="NCBI Taxonomy" id="2162893"/>
    <lineage>
        <taxon>Bacteria</taxon>
        <taxon>Pseudomonadati</taxon>
        <taxon>Bacteroidota</taxon>
        <taxon>Bacteroidia</taxon>
        <taxon>Marinilabiliales</taxon>
        <taxon>Marinilabiliaceae</taxon>
        <taxon>Marinilabilia</taxon>
    </lineage>
</organism>
<gene>
    <name evidence="3" type="ORF">DDZ16_16930</name>
</gene>
<dbReference type="Gene3D" id="2.60.40.740">
    <property type="match status" value="2"/>
</dbReference>
<protein>
    <recommendedName>
        <fullName evidence="2">Secretion system C-terminal sorting domain-containing protein</fullName>
    </recommendedName>
</protein>
<dbReference type="Pfam" id="PF13573">
    <property type="entry name" value="SprB"/>
    <property type="match status" value="3"/>
</dbReference>
<proteinExistence type="predicted"/>
<keyword evidence="4" id="KW-1185">Reference proteome</keyword>
<feature type="domain" description="Secretion system C-terminal sorting" evidence="2">
    <location>
        <begin position="877"/>
        <end position="946"/>
    </location>
</feature>